<sequence length="755" mass="83420">MEPTLARGEGGDLCRWTLVPADERVGADTVQIGTPLLIRGKYNDCLGLGPPLRDRVGDGVFRSPSRLSGRGLACGGRSPRAPELHFGVVKAGVPCITGSLVAMPSSPPPGPRAEPDGGLAGLPRQEQEQALLEDVLLCLLGAEGAYVRHAPGRPGEGVPGGLLEVHFEVQAPPGADPSGVQLLGQLLPLCGHRAGVQRFVDAHGRCEFGTVNHAFCAALRDLLQEFSIKLGQLESALWGGNLTIAKLWYHLQPSMDTFAVLHRIVSRVYGHTGGSVLNGIEEVMARSSLTSAQDLCEFLLQQASQPYFDMISKWIYEGRLDDPYYEFFVSESPRVRDEKFGGPAADFWQKHFLLEERAVPQLLGQSKDRILNAGKYLHVFASAAPGKKLPEAPSRGQLRYSRRRRDYTEAIDAAYRRASSALLELFMKPAPEGLDLPGRLRSMRSFFFLGKADWFGHLLDTAAEELEQPAAEVALSRLEGLLDLAVRASSAANDAYRDDISCAMHSFRIEDACHRMTRGSALPSDDADAPAADAAAARLTPPSVSPHHAGPAGVAAGLSVAGEGSGIRCVTLKYRTSWPLSIVFSRALLLKYQVIFRHLLYCRYVERKLVEVWVDHQYTKELGLETSFSPSYSLRQRMLHFCRDYIYYITVEVLEPHSHRFLASLEQADSVDEVLKSHEAYLDGCLRETLLTERESLYKHLSKVLQTCLTFAYNLHRFSHNFHGQPAGDRKNNTFDNTENICICGHIDDDLHRLW</sequence>
<evidence type="ECO:0000313" key="9">
    <source>
        <dbReference type="EMBL" id="CAK0811727.1"/>
    </source>
</evidence>
<keyword evidence="4 5" id="KW-0206">Cytoskeleton</keyword>
<comment type="similarity">
    <text evidence="1 5">Belongs to the TUBGCP family.</text>
</comment>
<evidence type="ECO:0000313" key="10">
    <source>
        <dbReference type="Proteomes" id="UP001189429"/>
    </source>
</evidence>
<dbReference type="InterPro" id="IPR040457">
    <property type="entry name" value="GCP_C"/>
</dbReference>
<evidence type="ECO:0000256" key="2">
    <source>
        <dbReference type="ARBA" id="ARBA00022490"/>
    </source>
</evidence>
<feature type="non-terminal residue" evidence="9">
    <location>
        <position position="755"/>
    </location>
</feature>
<reference evidence="9" key="1">
    <citation type="submission" date="2023-10" db="EMBL/GenBank/DDBJ databases">
        <authorList>
            <person name="Chen Y."/>
            <person name="Shah S."/>
            <person name="Dougan E. K."/>
            <person name="Thang M."/>
            <person name="Chan C."/>
        </authorList>
    </citation>
    <scope>NUCLEOTIDE SEQUENCE [LARGE SCALE GENOMIC DNA]</scope>
</reference>
<keyword evidence="2 5" id="KW-0963">Cytoplasm</keyword>
<evidence type="ECO:0000256" key="3">
    <source>
        <dbReference type="ARBA" id="ARBA00022701"/>
    </source>
</evidence>
<dbReference type="Gene3D" id="1.20.120.1900">
    <property type="entry name" value="Gamma-tubulin complex, C-terminal domain"/>
    <property type="match status" value="1"/>
</dbReference>
<dbReference type="InterPro" id="IPR042241">
    <property type="entry name" value="GCP_C_sf"/>
</dbReference>
<feature type="domain" description="Gamma tubulin complex component C-terminal" evidence="7">
    <location>
        <begin position="436"/>
        <end position="726"/>
    </location>
</feature>
<evidence type="ECO:0000256" key="1">
    <source>
        <dbReference type="ARBA" id="ARBA00010337"/>
    </source>
</evidence>
<feature type="domain" description="Gamma tubulin complex component protein N-terminal" evidence="8">
    <location>
        <begin position="132"/>
        <end position="428"/>
    </location>
</feature>
<dbReference type="Proteomes" id="UP001189429">
    <property type="component" value="Unassembled WGS sequence"/>
</dbReference>
<keyword evidence="10" id="KW-1185">Reference proteome</keyword>
<evidence type="ECO:0000256" key="4">
    <source>
        <dbReference type="ARBA" id="ARBA00023212"/>
    </source>
</evidence>
<protein>
    <recommendedName>
        <fullName evidence="5">Spindle pole body component</fullName>
    </recommendedName>
</protein>
<dbReference type="PANTHER" id="PTHR19302">
    <property type="entry name" value="GAMMA TUBULIN COMPLEX PROTEIN"/>
    <property type="match status" value="1"/>
</dbReference>
<comment type="subcellular location">
    <subcellularLocation>
        <location evidence="5">Cytoplasm</location>
        <location evidence="5">Cytoskeleton</location>
        <location evidence="5">Microtubule organizing center</location>
    </subcellularLocation>
</comment>
<keyword evidence="3 5" id="KW-0493">Microtubule</keyword>
<dbReference type="InterPro" id="IPR007259">
    <property type="entry name" value="GCP"/>
</dbReference>
<feature type="region of interest" description="Disordered" evidence="6">
    <location>
        <begin position="102"/>
        <end position="121"/>
    </location>
</feature>
<evidence type="ECO:0000259" key="7">
    <source>
        <dbReference type="Pfam" id="PF04130"/>
    </source>
</evidence>
<evidence type="ECO:0000256" key="6">
    <source>
        <dbReference type="SAM" id="MobiDB-lite"/>
    </source>
</evidence>
<name>A0ABN9QZ77_9DINO</name>
<accession>A0ABN9QZ77</accession>
<dbReference type="InterPro" id="IPR041470">
    <property type="entry name" value="GCP_N"/>
</dbReference>
<evidence type="ECO:0000259" key="8">
    <source>
        <dbReference type="Pfam" id="PF17681"/>
    </source>
</evidence>
<dbReference type="Pfam" id="PF17681">
    <property type="entry name" value="GCP_N_terminal"/>
    <property type="match status" value="1"/>
</dbReference>
<dbReference type="EMBL" id="CAUYUJ010004968">
    <property type="protein sequence ID" value="CAK0811727.1"/>
    <property type="molecule type" value="Genomic_DNA"/>
</dbReference>
<gene>
    <name evidence="9" type="ORF">PCOR1329_LOCUS16233</name>
</gene>
<proteinExistence type="inferred from homology"/>
<organism evidence="9 10">
    <name type="scientific">Prorocentrum cordatum</name>
    <dbReference type="NCBI Taxonomy" id="2364126"/>
    <lineage>
        <taxon>Eukaryota</taxon>
        <taxon>Sar</taxon>
        <taxon>Alveolata</taxon>
        <taxon>Dinophyceae</taxon>
        <taxon>Prorocentrales</taxon>
        <taxon>Prorocentraceae</taxon>
        <taxon>Prorocentrum</taxon>
    </lineage>
</organism>
<evidence type="ECO:0000256" key="5">
    <source>
        <dbReference type="RuleBase" id="RU363050"/>
    </source>
</evidence>
<dbReference type="PANTHER" id="PTHR19302:SF13">
    <property type="entry name" value="GAMMA-TUBULIN COMPLEX COMPONENT 2"/>
    <property type="match status" value="1"/>
</dbReference>
<comment type="caution">
    <text evidence="9">The sequence shown here is derived from an EMBL/GenBank/DDBJ whole genome shotgun (WGS) entry which is preliminary data.</text>
</comment>
<dbReference type="Pfam" id="PF04130">
    <property type="entry name" value="GCP_C_terminal"/>
    <property type="match status" value="1"/>
</dbReference>